<evidence type="ECO:0000256" key="4">
    <source>
        <dbReference type="ARBA" id="ARBA00022692"/>
    </source>
</evidence>
<evidence type="ECO:0000256" key="7">
    <source>
        <dbReference type="SAM" id="MobiDB-lite"/>
    </source>
</evidence>
<evidence type="ECO:0000256" key="5">
    <source>
        <dbReference type="ARBA" id="ARBA00022989"/>
    </source>
</evidence>
<feature type="transmembrane region" description="Helical" evidence="8">
    <location>
        <begin position="321"/>
        <end position="339"/>
    </location>
</feature>
<evidence type="ECO:0000256" key="8">
    <source>
        <dbReference type="SAM" id="Phobius"/>
    </source>
</evidence>
<feature type="transmembrane region" description="Helical" evidence="8">
    <location>
        <begin position="268"/>
        <end position="286"/>
    </location>
</feature>
<keyword evidence="3" id="KW-1003">Cell membrane</keyword>
<dbReference type="Proteomes" id="UP001174208">
    <property type="component" value="Unassembled WGS sequence"/>
</dbReference>
<comment type="subcellular location">
    <subcellularLocation>
        <location evidence="1">Cell membrane</location>
        <topology evidence="1">Multi-pass membrane protein</topology>
    </subcellularLocation>
</comment>
<evidence type="ECO:0000256" key="1">
    <source>
        <dbReference type="ARBA" id="ARBA00004651"/>
    </source>
</evidence>
<gene>
    <name evidence="10" type="ORF">P5G50_11565</name>
</gene>
<feature type="transmembrane region" description="Helical" evidence="8">
    <location>
        <begin position="97"/>
        <end position="122"/>
    </location>
</feature>
<evidence type="ECO:0000256" key="6">
    <source>
        <dbReference type="ARBA" id="ARBA00023136"/>
    </source>
</evidence>
<evidence type="ECO:0000313" key="10">
    <source>
        <dbReference type="EMBL" id="MDN4615088.1"/>
    </source>
</evidence>
<dbReference type="PROSITE" id="PS50850">
    <property type="entry name" value="MFS"/>
    <property type="match status" value="1"/>
</dbReference>
<protein>
    <submittedName>
        <fullName evidence="10">MFS transporter</fullName>
    </submittedName>
</protein>
<accession>A0ABT8KDP6</accession>
<feature type="transmembrane region" description="Helical" evidence="8">
    <location>
        <begin position="385"/>
        <end position="405"/>
    </location>
</feature>
<dbReference type="CDD" id="cd06173">
    <property type="entry name" value="MFS_MefA_like"/>
    <property type="match status" value="1"/>
</dbReference>
<evidence type="ECO:0000256" key="3">
    <source>
        <dbReference type="ARBA" id="ARBA00022475"/>
    </source>
</evidence>
<feature type="transmembrane region" description="Helical" evidence="8">
    <location>
        <begin position="231"/>
        <end position="256"/>
    </location>
</feature>
<keyword evidence="5 8" id="KW-1133">Transmembrane helix</keyword>
<dbReference type="Pfam" id="PF05977">
    <property type="entry name" value="MFS_3"/>
    <property type="match status" value="1"/>
</dbReference>
<dbReference type="RefSeq" id="WP_301208832.1">
    <property type="nucleotide sequence ID" value="NZ_JAROCF010000001.1"/>
</dbReference>
<dbReference type="InterPro" id="IPR010290">
    <property type="entry name" value="TM_effector"/>
</dbReference>
<dbReference type="EMBL" id="JAROCF010000001">
    <property type="protein sequence ID" value="MDN4615088.1"/>
    <property type="molecule type" value="Genomic_DNA"/>
</dbReference>
<feature type="compositionally biased region" description="Polar residues" evidence="7">
    <location>
        <begin position="429"/>
        <end position="439"/>
    </location>
</feature>
<feature type="transmembrane region" description="Helical" evidence="8">
    <location>
        <begin position="54"/>
        <end position="77"/>
    </location>
</feature>
<feature type="transmembrane region" description="Helical" evidence="8">
    <location>
        <begin position="171"/>
        <end position="198"/>
    </location>
</feature>
<feature type="domain" description="Major facilitator superfamily (MFS) profile" evidence="9">
    <location>
        <begin position="20"/>
        <end position="409"/>
    </location>
</feature>
<keyword evidence="11" id="KW-1185">Reference proteome</keyword>
<feature type="region of interest" description="Disordered" evidence="7">
    <location>
        <begin position="415"/>
        <end position="439"/>
    </location>
</feature>
<dbReference type="InterPro" id="IPR020846">
    <property type="entry name" value="MFS_dom"/>
</dbReference>
<evidence type="ECO:0000313" key="11">
    <source>
        <dbReference type="Proteomes" id="UP001174208"/>
    </source>
</evidence>
<dbReference type="Gene3D" id="1.20.1250.20">
    <property type="entry name" value="MFS general substrate transporter like domains"/>
    <property type="match status" value="1"/>
</dbReference>
<evidence type="ECO:0000259" key="9">
    <source>
        <dbReference type="PROSITE" id="PS50850"/>
    </source>
</evidence>
<reference evidence="10" key="1">
    <citation type="submission" date="2023-06" db="EMBL/GenBank/DDBJ databases">
        <title>MT1 and MT2 Draft Genomes of Novel Species.</title>
        <authorList>
            <person name="Venkateswaran K."/>
        </authorList>
    </citation>
    <scope>NUCLEOTIDE SEQUENCE</scope>
    <source>
        <strain evidence="10">F6_8S_P_1B</strain>
    </source>
</reference>
<dbReference type="InterPro" id="IPR036259">
    <property type="entry name" value="MFS_trans_sf"/>
</dbReference>
<feature type="transmembrane region" description="Helical" evidence="8">
    <location>
        <begin position="298"/>
        <end position="315"/>
    </location>
</feature>
<dbReference type="PANTHER" id="PTHR23513">
    <property type="entry name" value="INTEGRAL MEMBRANE EFFLUX PROTEIN-RELATED"/>
    <property type="match status" value="1"/>
</dbReference>
<evidence type="ECO:0000256" key="2">
    <source>
        <dbReference type="ARBA" id="ARBA00022448"/>
    </source>
</evidence>
<proteinExistence type="predicted"/>
<organism evidence="10 11">
    <name type="scientific">Leifsonia williamsii</name>
    <dbReference type="NCBI Taxonomy" id="3035919"/>
    <lineage>
        <taxon>Bacteria</taxon>
        <taxon>Bacillati</taxon>
        <taxon>Actinomycetota</taxon>
        <taxon>Actinomycetes</taxon>
        <taxon>Micrococcales</taxon>
        <taxon>Microbacteriaceae</taxon>
        <taxon>Leifsonia</taxon>
    </lineage>
</organism>
<keyword evidence="6 8" id="KW-0472">Membrane</keyword>
<comment type="caution">
    <text evidence="10">The sequence shown here is derived from an EMBL/GenBank/DDBJ whole genome shotgun (WGS) entry which is preliminary data.</text>
</comment>
<feature type="transmembrane region" description="Helical" evidence="8">
    <location>
        <begin position="360"/>
        <end position="379"/>
    </location>
</feature>
<dbReference type="SUPFAM" id="SSF103473">
    <property type="entry name" value="MFS general substrate transporter"/>
    <property type="match status" value="1"/>
</dbReference>
<sequence length="439" mass="45860">MPSQTAATPKPRSRVHLGGRYWTLWSSSALSNLADGVLKVALPLVAIRFTDSPALIAGLGIAFTLPWLLTALTAGALADRFDRRRLMLIANIARSAVLGGLLVLTLLGGGSIWVLYGAAFLVGVAETVYDTSAQSILPQLVGRDALSRANGRLYAAELTANQFVGPPLGGLLVALSAALAIGAPAAFWVAAVVMLLFVRGRYATDHPRTTTIRADIAEGLRFLGRHRLLRVLAVMVGGFNFAINAVFTVFVLYAVGAGSALQLNDPEYGLLLTVMAIGSVLGTFLAEPCERVLGRARSLIVTVFAVAIMLAVPAFTTNLWAIGALFALGGAAISVWNVITVSLRQRVTPPRLLGRVNSAYRLLAFGTMPLGSAVGGLIAEILGLPAVFLIAGLVTLSLLSGMFWVTDGAMSRAEEDADRVSGAPGGTPDGSTATAADER</sequence>
<keyword evidence="4 8" id="KW-0812">Transmembrane</keyword>
<name>A0ABT8KDP6_9MICO</name>
<dbReference type="PANTHER" id="PTHR23513:SF6">
    <property type="entry name" value="MAJOR FACILITATOR SUPERFAMILY ASSOCIATED DOMAIN-CONTAINING PROTEIN"/>
    <property type="match status" value="1"/>
</dbReference>
<keyword evidence="2" id="KW-0813">Transport</keyword>